<protein>
    <submittedName>
        <fullName evidence="1">Uncharacterized protein</fullName>
    </submittedName>
</protein>
<proteinExistence type="predicted"/>
<organism evidence="1 2">
    <name type="scientific">Holothuria leucospilota</name>
    <name type="common">Black long sea cucumber</name>
    <name type="synonym">Mertensiothuria leucospilota</name>
    <dbReference type="NCBI Taxonomy" id="206669"/>
    <lineage>
        <taxon>Eukaryota</taxon>
        <taxon>Metazoa</taxon>
        <taxon>Echinodermata</taxon>
        <taxon>Eleutherozoa</taxon>
        <taxon>Echinozoa</taxon>
        <taxon>Holothuroidea</taxon>
        <taxon>Aspidochirotacea</taxon>
        <taxon>Aspidochirotida</taxon>
        <taxon>Holothuriidae</taxon>
        <taxon>Holothuria</taxon>
    </lineage>
</organism>
<evidence type="ECO:0000313" key="2">
    <source>
        <dbReference type="Proteomes" id="UP001152320"/>
    </source>
</evidence>
<evidence type="ECO:0000313" key="1">
    <source>
        <dbReference type="EMBL" id="KAJ8050791.1"/>
    </source>
</evidence>
<gene>
    <name evidence="1" type="ORF">HOLleu_04126</name>
</gene>
<sequence>MEIHMLLTSYHQFTDVAKQARKFHWNDFVKRVLELPLTEYTIKTEGIYITAGNLYLVQEHIHCNTLETYQASSRQYTHSKEETIPLYESEAMRLIINILKGMEFIQSYGVAICNFSVVYCSLCNGTVKIFAGDGTLHKDLLHAFLI</sequence>
<dbReference type="OrthoDB" id="418615at2759"/>
<dbReference type="Proteomes" id="UP001152320">
    <property type="component" value="Chromosome 1"/>
</dbReference>
<keyword evidence="2" id="KW-1185">Reference proteome</keyword>
<dbReference type="InterPro" id="IPR011009">
    <property type="entry name" value="Kinase-like_dom_sf"/>
</dbReference>
<name>A0A9Q1HM56_HOLLE</name>
<reference evidence="1" key="1">
    <citation type="submission" date="2021-10" db="EMBL/GenBank/DDBJ databases">
        <title>Tropical sea cucumber genome reveals ecological adaptation and Cuvierian tubules defense mechanism.</title>
        <authorList>
            <person name="Chen T."/>
        </authorList>
    </citation>
    <scope>NUCLEOTIDE SEQUENCE</scope>
    <source>
        <strain evidence="1">Nanhai2018</strain>
        <tissue evidence="1">Muscle</tissue>
    </source>
</reference>
<accession>A0A9Q1HM56</accession>
<comment type="caution">
    <text evidence="1">The sequence shown here is derived from an EMBL/GenBank/DDBJ whole genome shotgun (WGS) entry which is preliminary data.</text>
</comment>
<dbReference type="SUPFAM" id="SSF56112">
    <property type="entry name" value="Protein kinase-like (PK-like)"/>
    <property type="match status" value="1"/>
</dbReference>
<dbReference type="EMBL" id="JAIZAY010000001">
    <property type="protein sequence ID" value="KAJ8050791.1"/>
    <property type="molecule type" value="Genomic_DNA"/>
</dbReference>
<dbReference type="AlphaFoldDB" id="A0A9Q1HM56"/>